<keyword evidence="3" id="KW-1185">Reference proteome</keyword>
<accession>A0A1M7SN16</accession>
<evidence type="ECO:0000313" key="2">
    <source>
        <dbReference type="EMBL" id="SHN59838.1"/>
    </source>
</evidence>
<evidence type="ECO:0000313" key="3">
    <source>
        <dbReference type="Proteomes" id="UP000184391"/>
    </source>
</evidence>
<proteinExistence type="predicted"/>
<dbReference type="RefSeq" id="WP_143150299.1">
    <property type="nucleotide sequence ID" value="NZ_FRDF01000011.1"/>
</dbReference>
<gene>
    <name evidence="2" type="ORF">SAMN02745193_02040</name>
</gene>
<dbReference type="GO" id="GO:0004144">
    <property type="term" value="F:diacylglycerol O-acyltransferase activity"/>
    <property type="evidence" value="ECO:0007669"/>
    <property type="project" value="InterPro"/>
</dbReference>
<sequence>MRQLQGLDASFVALEQRNAPMHIGSIMTYDPATAQDGFVRFKDILGFIEARLPFSKTMRQRLVPLDYPYWVAARDRYGRGTL</sequence>
<dbReference type="Proteomes" id="UP000184391">
    <property type="component" value="Unassembled WGS sequence"/>
</dbReference>
<evidence type="ECO:0000259" key="1">
    <source>
        <dbReference type="Pfam" id="PF03007"/>
    </source>
</evidence>
<dbReference type="EMBL" id="FRDF01000011">
    <property type="protein sequence ID" value="SHN59838.1"/>
    <property type="molecule type" value="Genomic_DNA"/>
</dbReference>
<feature type="domain" description="O-acyltransferase WSD1-like N-terminal" evidence="1">
    <location>
        <begin position="4"/>
        <end position="73"/>
    </location>
</feature>
<dbReference type="STRING" id="198312.SAMN02745193_02040"/>
<dbReference type="GO" id="GO:0045017">
    <property type="term" value="P:glycerolipid biosynthetic process"/>
    <property type="evidence" value="ECO:0007669"/>
    <property type="project" value="InterPro"/>
</dbReference>
<name>A0A1M7SN16_9SPHN</name>
<keyword evidence="2" id="KW-0808">Transferase</keyword>
<dbReference type="Pfam" id="PF03007">
    <property type="entry name" value="WS_DGAT_cat"/>
    <property type="match status" value="1"/>
</dbReference>
<dbReference type="InterPro" id="IPR004255">
    <property type="entry name" value="O-acyltransferase_WSD1_N"/>
</dbReference>
<keyword evidence="2" id="KW-0012">Acyltransferase</keyword>
<organism evidence="2 3">
    <name type="scientific">Erythrobacter sanguineus</name>
    <dbReference type="NCBI Taxonomy" id="198312"/>
    <lineage>
        <taxon>Bacteria</taxon>
        <taxon>Pseudomonadati</taxon>
        <taxon>Pseudomonadota</taxon>
        <taxon>Alphaproteobacteria</taxon>
        <taxon>Sphingomonadales</taxon>
        <taxon>Erythrobacteraceae</taxon>
        <taxon>Erythrobacter/Porphyrobacter group</taxon>
        <taxon>Erythrobacter</taxon>
    </lineage>
</organism>
<dbReference type="AlphaFoldDB" id="A0A1M7SN16"/>
<protein>
    <submittedName>
        <fullName evidence="2">Wax ester synthase-like Acyl-CoA acyltransferase domain-containing protein</fullName>
    </submittedName>
</protein>
<reference evidence="3" key="1">
    <citation type="submission" date="2016-12" db="EMBL/GenBank/DDBJ databases">
        <authorList>
            <person name="Varghese N."/>
            <person name="Submissions S."/>
        </authorList>
    </citation>
    <scope>NUCLEOTIDE SEQUENCE [LARGE SCALE GENOMIC DNA]</scope>
    <source>
        <strain evidence="3">DSM 11032</strain>
    </source>
</reference>
<dbReference type="OrthoDB" id="7440981at2"/>